<accession>A0A8J2K8L9</accession>
<gene>
    <name evidence="2" type="ORF">AFUS01_LOCUS11448</name>
</gene>
<dbReference type="SMART" id="SM00587">
    <property type="entry name" value="CHK"/>
    <property type="match status" value="1"/>
</dbReference>
<name>A0A8J2K8L9_9HEXA</name>
<reference evidence="2" key="1">
    <citation type="submission" date="2021-06" db="EMBL/GenBank/DDBJ databases">
        <authorList>
            <person name="Hodson N. C."/>
            <person name="Mongue J. A."/>
            <person name="Jaron S. K."/>
        </authorList>
    </citation>
    <scope>NUCLEOTIDE SEQUENCE</scope>
</reference>
<dbReference type="InterPro" id="IPR004119">
    <property type="entry name" value="EcKL"/>
</dbReference>
<proteinExistence type="predicted"/>
<evidence type="ECO:0000313" key="3">
    <source>
        <dbReference type="Proteomes" id="UP000708208"/>
    </source>
</evidence>
<comment type="caution">
    <text evidence="2">The sequence shown here is derived from an EMBL/GenBank/DDBJ whole genome shotgun (WGS) entry which is preliminary data.</text>
</comment>
<dbReference type="AlphaFoldDB" id="A0A8J2K8L9"/>
<dbReference type="Proteomes" id="UP000708208">
    <property type="component" value="Unassembled WGS sequence"/>
</dbReference>
<sequence>MLPENMYLNFLNKEGLTELIGEPIGEYLVSTGSKPGDNLAGNILAVNIRTQKDEIRQIVIKTPPYDNPIPYRYVKNWRLFDVENRFYGFLVPELKALYKSRGGSEAELNLSVPRYFGGNSDYLALEDVRPLGFKMADKYKGLSFPEVRLFMQCLGKLHASTYCYIKEHGEKIFAQEENIVFNSYPILNHHMPEIDTMTANAYSSIYINGIELLSRKHKILGEKLKKYAPVPHERMMAVYNQTDKKYFPVISHGDVWVNNLIFKYETVIMNGLPVEEAQECMILDFQHSRRENIFWDLLYFMYTSTTPEFRKEFLVPSLNVYYETFVEVAGQFKTPVPIGFTKGWLVKEFLRNVPNIFAYMPFAISLQLGDFTAFGLQSPGTVNGDVLERENPWESYYADFVNVCRTLLEHSPLAMAWLEAIALELDEMGAFDSELLY</sequence>
<dbReference type="EMBL" id="CAJVCH010088005">
    <property type="protein sequence ID" value="CAG7722305.1"/>
    <property type="molecule type" value="Genomic_DNA"/>
</dbReference>
<dbReference type="PANTHER" id="PTHR11012">
    <property type="entry name" value="PROTEIN KINASE-LIKE DOMAIN-CONTAINING"/>
    <property type="match status" value="1"/>
</dbReference>
<evidence type="ECO:0000259" key="1">
    <source>
        <dbReference type="SMART" id="SM00587"/>
    </source>
</evidence>
<dbReference type="OrthoDB" id="191037at2759"/>
<feature type="domain" description="CHK kinase-like" evidence="1">
    <location>
        <begin position="123"/>
        <end position="331"/>
    </location>
</feature>
<keyword evidence="3" id="KW-1185">Reference proteome</keyword>
<dbReference type="Pfam" id="PF02958">
    <property type="entry name" value="EcKL"/>
    <property type="match status" value="1"/>
</dbReference>
<organism evidence="2 3">
    <name type="scientific">Allacma fusca</name>
    <dbReference type="NCBI Taxonomy" id="39272"/>
    <lineage>
        <taxon>Eukaryota</taxon>
        <taxon>Metazoa</taxon>
        <taxon>Ecdysozoa</taxon>
        <taxon>Arthropoda</taxon>
        <taxon>Hexapoda</taxon>
        <taxon>Collembola</taxon>
        <taxon>Symphypleona</taxon>
        <taxon>Sminthuridae</taxon>
        <taxon>Allacma</taxon>
    </lineage>
</organism>
<evidence type="ECO:0000313" key="2">
    <source>
        <dbReference type="EMBL" id="CAG7722305.1"/>
    </source>
</evidence>
<protein>
    <recommendedName>
        <fullName evidence="1">CHK kinase-like domain-containing protein</fullName>
    </recommendedName>
</protein>
<dbReference type="PANTHER" id="PTHR11012:SF30">
    <property type="entry name" value="PROTEIN KINASE-LIKE DOMAIN-CONTAINING"/>
    <property type="match status" value="1"/>
</dbReference>
<dbReference type="InterPro" id="IPR015897">
    <property type="entry name" value="CHK_kinase-like"/>
</dbReference>